<dbReference type="InterPro" id="IPR003695">
    <property type="entry name" value="Ppx_GppA_N"/>
</dbReference>
<comment type="caution">
    <text evidence="3">The sequence shown here is derived from an EMBL/GenBank/DDBJ whole genome shotgun (WGS) entry which is preliminary data.</text>
</comment>
<dbReference type="EMBL" id="MLFN01000063">
    <property type="protein sequence ID" value="ORM51040.1"/>
    <property type="molecule type" value="Genomic_DNA"/>
</dbReference>
<accession>A0A1X1BSD0</accession>
<dbReference type="Gene3D" id="3.30.420.150">
    <property type="entry name" value="Exopolyphosphatase. Domain 2"/>
    <property type="match status" value="1"/>
</dbReference>
<proteinExistence type="predicted"/>
<dbReference type="PANTHER" id="PTHR30005:SF0">
    <property type="entry name" value="RETROGRADE REGULATION PROTEIN 2"/>
    <property type="match status" value="1"/>
</dbReference>
<dbReference type="Proteomes" id="UP000193933">
    <property type="component" value="Unassembled WGS sequence"/>
</dbReference>
<protein>
    <submittedName>
        <fullName evidence="3">Phosphatase</fullName>
    </submittedName>
</protein>
<gene>
    <name evidence="3" type="ORF">HA41_16935</name>
</gene>
<evidence type="ECO:0000313" key="3">
    <source>
        <dbReference type="EMBL" id="ORM51040.1"/>
    </source>
</evidence>
<name>A0A1X1BSD0_9GAMM</name>
<dbReference type="Pfam" id="PF02541">
    <property type="entry name" value="Ppx-GppA"/>
    <property type="match status" value="1"/>
</dbReference>
<dbReference type="STRING" id="472705.GCA_001743465_01414"/>
<evidence type="ECO:0000313" key="4">
    <source>
        <dbReference type="Proteomes" id="UP000193933"/>
    </source>
</evidence>
<dbReference type="InterPro" id="IPR043129">
    <property type="entry name" value="ATPase_NBD"/>
</dbReference>
<reference evidence="3 4" key="1">
    <citation type="journal article" date="2017" name="Antonie Van Leeuwenhoek">
        <title>Phylogenomic resolution of the bacterial genus Pantoea and its relationship with Erwinia and Tatumella.</title>
        <authorList>
            <person name="Palmer M."/>
            <person name="Steenkamp E.T."/>
            <person name="Coetzee M.P."/>
            <person name="Chan W.Y."/>
            <person name="van Zyl E."/>
            <person name="De Maayer P."/>
            <person name="Coutinho T.A."/>
            <person name="Blom J."/>
            <person name="Smits T.H."/>
            <person name="Duffy B."/>
            <person name="Venter S.N."/>
        </authorList>
    </citation>
    <scope>NUCLEOTIDE SEQUENCE [LARGE SCALE GENOMIC DNA]</scope>
    <source>
        <strain evidence="3 4">LMG 24534</strain>
    </source>
</reference>
<feature type="chain" id="PRO_5013140408" evidence="1">
    <location>
        <begin position="24"/>
        <end position="336"/>
    </location>
</feature>
<feature type="signal peptide" evidence="1">
    <location>
        <begin position="1"/>
        <end position="23"/>
    </location>
</feature>
<dbReference type="OrthoDB" id="6430150at2"/>
<dbReference type="AlphaFoldDB" id="A0A1X1BSD0"/>
<dbReference type="InterPro" id="IPR050273">
    <property type="entry name" value="GppA/Ppx_hydrolase"/>
</dbReference>
<dbReference type="SUPFAM" id="SSF53067">
    <property type="entry name" value="Actin-like ATPase domain"/>
    <property type="match status" value="1"/>
</dbReference>
<sequence length="336" mass="36850">MRPFLLLAMTLFCSLLVTSIAQADACRQIRAGLDIGSGSTKIAVARVDLCQHRIEKMLYQDQRAVAWNEALSQASDNQLSPAVVRQGATALQQLLKNAQRYHPQRITGVATAAFRRASNGQAVIEQLASQTGTRLTVISQQQEAKLGFLSAKAALNDPAIRDEQLLVWDIGGGSMQMTAWRQQQDQPVADIYQGKLASVTLKNFILTVLKNTPDAASPNPIGSWRQTVLRFVELFASNDVTPQIRQDVAGRQVIGIGGVHGFSIRNQLPGKPDRYSLTRLSELSKQQVWKGDSELTGDYRATDVSNLLLVEGYMRALKIDEVTIVNASLIQGVLLQ</sequence>
<dbReference type="GO" id="GO:0006357">
    <property type="term" value="P:regulation of transcription by RNA polymerase II"/>
    <property type="evidence" value="ECO:0007669"/>
    <property type="project" value="TreeGrafter"/>
</dbReference>
<keyword evidence="1" id="KW-0732">Signal</keyword>
<keyword evidence="4" id="KW-1185">Reference proteome</keyword>
<dbReference type="Gene3D" id="3.30.420.40">
    <property type="match status" value="1"/>
</dbReference>
<evidence type="ECO:0000256" key="1">
    <source>
        <dbReference type="SAM" id="SignalP"/>
    </source>
</evidence>
<dbReference type="PANTHER" id="PTHR30005">
    <property type="entry name" value="EXOPOLYPHOSPHATASE"/>
    <property type="match status" value="1"/>
</dbReference>
<organism evidence="3 4">
    <name type="scientific">Pantoea conspicua</name>
    <dbReference type="NCBI Taxonomy" id="472705"/>
    <lineage>
        <taxon>Bacteria</taxon>
        <taxon>Pseudomonadati</taxon>
        <taxon>Pseudomonadota</taxon>
        <taxon>Gammaproteobacteria</taxon>
        <taxon>Enterobacterales</taxon>
        <taxon>Erwiniaceae</taxon>
        <taxon>Pantoea</taxon>
    </lineage>
</organism>
<evidence type="ECO:0000259" key="2">
    <source>
        <dbReference type="Pfam" id="PF02541"/>
    </source>
</evidence>
<dbReference type="RefSeq" id="WP_094121800.1">
    <property type="nucleotide sequence ID" value="NZ_MLFN01000063.1"/>
</dbReference>
<feature type="domain" description="Ppx/GppA phosphatase N-terminal" evidence="2">
    <location>
        <begin position="62"/>
        <end position="180"/>
    </location>
</feature>